<dbReference type="Pfam" id="PF01185">
    <property type="entry name" value="Hydrophobin"/>
    <property type="match status" value="1"/>
</dbReference>
<evidence type="ECO:0000256" key="7">
    <source>
        <dbReference type="ARBA" id="ARBA00093546"/>
    </source>
</evidence>
<evidence type="ECO:0000256" key="5">
    <source>
        <dbReference type="ARBA" id="ARBA00022729"/>
    </source>
</evidence>
<proteinExistence type="inferred from homology"/>
<evidence type="ECO:0000256" key="2">
    <source>
        <dbReference type="ARBA" id="ARBA00010446"/>
    </source>
</evidence>
<comment type="subcellular location">
    <subcellularLocation>
        <location evidence="1 8">Secreted</location>
        <location evidence="1 8">Cell wall</location>
    </subcellularLocation>
</comment>
<keyword evidence="10" id="KW-1185">Reference proteome</keyword>
<protein>
    <recommendedName>
        <fullName evidence="8">Hydrophobin</fullName>
    </recommendedName>
</protein>
<evidence type="ECO:0000313" key="9">
    <source>
        <dbReference type="EMBL" id="KAL0947628.1"/>
    </source>
</evidence>
<evidence type="ECO:0000256" key="1">
    <source>
        <dbReference type="ARBA" id="ARBA00004191"/>
    </source>
</evidence>
<keyword evidence="4 8" id="KW-0964">Secreted</keyword>
<keyword evidence="6 8" id="KW-1015">Disulfide bond</keyword>
<reference evidence="10" key="1">
    <citation type="submission" date="2024-06" db="EMBL/GenBank/DDBJ databases">
        <title>Multi-omics analyses provide insights into the biosynthesis of the anticancer antibiotic pleurotin in Hohenbuehelia grisea.</title>
        <authorList>
            <person name="Weaver J.A."/>
            <person name="Alberti F."/>
        </authorList>
    </citation>
    <scope>NUCLEOTIDE SEQUENCE [LARGE SCALE GENOMIC DNA]</scope>
    <source>
        <strain evidence="10">T-177</strain>
    </source>
</reference>
<comment type="similarity">
    <text evidence="2 8">Belongs to the fungal hydrophobin family.</text>
</comment>
<keyword evidence="5 8" id="KW-0732">Signal</keyword>
<feature type="chain" id="PRO_5044968695" description="Hydrophobin" evidence="8">
    <location>
        <begin position="18"/>
        <end position="106"/>
    </location>
</feature>
<dbReference type="EMBL" id="JASNQZ010000015">
    <property type="protein sequence ID" value="KAL0947628.1"/>
    <property type="molecule type" value="Genomic_DNA"/>
</dbReference>
<feature type="signal peptide" evidence="8">
    <location>
        <begin position="1"/>
        <end position="17"/>
    </location>
</feature>
<sequence>MFSKLVVFSALATLAAATPVRRAECSTGPIQCCNSTTTAGDKSLSTLFGLLGIVVSDVTAIVGVGCSPISVIGVGGNSCSASPLCCENNSFHGLVALGCVPVNLNL</sequence>
<dbReference type="PROSITE" id="PS00956">
    <property type="entry name" value="HYDROPHOBIN"/>
    <property type="match status" value="1"/>
</dbReference>
<comment type="subunit">
    <text evidence="7">Self-assembles to form functional amyloid fibrils called rodlets. Self-assembly into fibrillar rodlets occurs spontaneously at hydrophobic:hydrophilic interfaces and the rodlets further associate laterally to form amphipathic monolayers.</text>
</comment>
<evidence type="ECO:0000256" key="8">
    <source>
        <dbReference type="RuleBase" id="RU365009"/>
    </source>
</evidence>
<dbReference type="InterPro" id="IPR001338">
    <property type="entry name" value="Class_I_Hydrophobin"/>
</dbReference>
<dbReference type="InterPro" id="IPR019778">
    <property type="entry name" value="Class_I_Hydrophobin_CS"/>
</dbReference>
<evidence type="ECO:0000256" key="4">
    <source>
        <dbReference type="ARBA" id="ARBA00022525"/>
    </source>
</evidence>
<evidence type="ECO:0000256" key="3">
    <source>
        <dbReference type="ARBA" id="ARBA00022512"/>
    </source>
</evidence>
<organism evidence="9 10">
    <name type="scientific">Hohenbuehelia grisea</name>
    <dbReference type="NCBI Taxonomy" id="104357"/>
    <lineage>
        <taxon>Eukaryota</taxon>
        <taxon>Fungi</taxon>
        <taxon>Dikarya</taxon>
        <taxon>Basidiomycota</taxon>
        <taxon>Agaricomycotina</taxon>
        <taxon>Agaricomycetes</taxon>
        <taxon>Agaricomycetidae</taxon>
        <taxon>Agaricales</taxon>
        <taxon>Pleurotineae</taxon>
        <taxon>Pleurotaceae</taxon>
        <taxon>Hohenbuehelia</taxon>
    </lineage>
</organism>
<gene>
    <name evidence="9" type="ORF">HGRIS_013716</name>
</gene>
<name>A0ABR3IWH7_9AGAR</name>
<evidence type="ECO:0000313" key="10">
    <source>
        <dbReference type="Proteomes" id="UP001556367"/>
    </source>
</evidence>
<accession>A0ABR3IWH7</accession>
<dbReference type="Proteomes" id="UP001556367">
    <property type="component" value="Unassembled WGS sequence"/>
</dbReference>
<evidence type="ECO:0000256" key="6">
    <source>
        <dbReference type="ARBA" id="ARBA00023157"/>
    </source>
</evidence>
<comment type="caution">
    <text evidence="9">The sequence shown here is derived from an EMBL/GenBank/DDBJ whole genome shotgun (WGS) entry which is preliminary data.</text>
</comment>
<keyword evidence="3 8" id="KW-0134">Cell wall</keyword>
<dbReference type="SMART" id="SM00075">
    <property type="entry name" value="HYDRO"/>
    <property type="match status" value="1"/>
</dbReference>
<dbReference type="CDD" id="cd23507">
    <property type="entry name" value="hydrophobin_I"/>
    <property type="match status" value="1"/>
</dbReference>